<dbReference type="PROSITE" id="PS51286">
    <property type="entry name" value="RAP"/>
    <property type="match status" value="1"/>
</dbReference>
<feature type="domain" description="RAP" evidence="1">
    <location>
        <begin position="635"/>
        <end position="693"/>
    </location>
</feature>
<dbReference type="InterPro" id="IPR013584">
    <property type="entry name" value="RAP"/>
</dbReference>
<proteinExistence type="predicted"/>
<dbReference type="GO" id="GO:0035770">
    <property type="term" value="C:ribonucleoprotein granule"/>
    <property type="evidence" value="ECO:0007669"/>
    <property type="project" value="TreeGrafter"/>
</dbReference>
<evidence type="ECO:0000259" key="1">
    <source>
        <dbReference type="PROSITE" id="PS51286"/>
    </source>
</evidence>
<dbReference type="SMART" id="SM00952">
    <property type="entry name" value="RAP"/>
    <property type="match status" value="1"/>
</dbReference>
<dbReference type="Pfam" id="PF08373">
    <property type="entry name" value="RAP"/>
    <property type="match status" value="1"/>
</dbReference>
<evidence type="ECO:0000313" key="3">
    <source>
        <dbReference type="Proteomes" id="UP000316726"/>
    </source>
</evidence>
<evidence type="ECO:0000313" key="2">
    <source>
        <dbReference type="EMBL" id="QDZ23802.1"/>
    </source>
</evidence>
<accession>A0A5B8MW95</accession>
<sequence length="698" mass="77698">MSMEVRFVGRRVVKVAAVAKPRGRRGRGSVGFTAAASRPLHLARRNLGGLAQPGRSSSLTSGPLSVSVDVGSLGGTGEDKAAILTEAESVLYAALEKEGAEALAEALSSATRRIRKVPKSKTREFCRESKAMQGVWRACLDAVDDMNVYSLDKLLLSLAYSKTIRCLPKQYTEILERVEDSLLEGNMLMNSSPNVVTSLLGSFSRLEHAMSVELQEQYCEYLSVKTGQFDVKDLARTLSHLNKLHRFNGLKKYTLALCSNHIAKNVEELTANQISECMVAFAFSSFQPNLKDLKLMEEQFTESFFDASEEQGRSLKSVYDVRALMRLLKSYAKLRIQLPPFIVEGLGELLGTSEMAENLLKPKEAANLIWYFAKMNQYPGAILMDAACDCLVRFFGSDAHGQGGSNYVHVQHMSRISWGLAKLRHKPPPGMMKELDAFAAKHVKKMTDSEVTQLIYGHALLDEAMCPRSLKTFCRFLQSKCASDVRDGEGLSLRNLSVLLWSLTVLRAWDTGLSEELNSFWGVLGQEEHNLHYLNVMGKHALHVAASCGLRETDVLDNIPEQFRTGSFEGIEAISREDKPVSEIQREISQVLDHIGVRYFDHRGDGGDGEVELLSADFYIGDGDVKGEVGSARGTCMEVDGPSHFFLNTLEPTGKTLFRNRVHKSKGWEVVCLPHFEWEQLVDEESKEAYLRDLLSMD</sequence>
<dbReference type="GO" id="GO:0003723">
    <property type="term" value="F:RNA binding"/>
    <property type="evidence" value="ECO:0007669"/>
    <property type="project" value="TreeGrafter"/>
</dbReference>
<dbReference type="AlphaFoldDB" id="A0A5B8MW95"/>
<dbReference type="GO" id="GO:0000963">
    <property type="term" value="P:mitochondrial RNA processing"/>
    <property type="evidence" value="ECO:0007669"/>
    <property type="project" value="TreeGrafter"/>
</dbReference>
<dbReference type="GO" id="GO:0005759">
    <property type="term" value="C:mitochondrial matrix"/>
    <property type="evidence" value="ECO:0007669"/>
    <property type="project" value="TreeGrafter"/>
</dbReference>
<dbReference type="InterPro" id="IPR050870">
    <property type="entry name" value="FAST_kinase"/>
</dbReference>
<dbReference type="OrthoDB" id="385235at2759"/>
<dbReference type="PANTHER" id="PTHR21228">
    <property type="entry name" value="FAST LEU-RICH DOMAIN-CONTAINING"/>
    <property type="match status" value="1"/>
</dbReference>
<dbReference type="PANTHER" id="PTHR21228:SF40">
    <property type="entry name" value="LD45607P"/>
    <property type="match status" value="1"/>
</dbReference>
<dbReference type="EMBL" id="CP031044">
    <property type="protein sequence ID" value="QDZ23802.1"/>
    <property type="molecule type" value="Genomic_DNA"/>
</dbReference>
<organism evidence="2 3">
    <name type="scientific">Chloropicon primus</name>
    <dbReference type="NCBI Taxonomy" id="1764295"/>
    <lineage>
        <taxon>Eukaryota</taxon>
        <taxon>Viridiplantae</taxon>
        <taxon>Chlorophyta</taxon>
        <taxon>Chloropicophyceae</taxon>
        <taxon>Chloropicales</taxon>
        <taxon>Chloropicaceae</taxon>
        <taxon>Chloropicon</taxon>
    </lineage>
</organism>
<dbReference type="Proteomes" id="UP000316726">
    <property type="component" value="Chromosome 11"/>
</dbReference>
<gene>
    <name evidence="2" type="ORF">A3770_11p63200</name>
</gene>
<dbReference type="GO" id="GO:0044528">
    <property type="term" value="P:regulation of mitochondrial mRNA stability"/>
    <property type="evidence" value="ECO:0007669"/>
    <property type="project" value="TreeGrafter"/>
</dbReference>
<protein>
    <recommendedName>
        <fullName evidence="1">RAP domain-containing protein</fullName>
    </recommendedName>
</protein>
<name>A0A5B8MW95_9CHLO</name>
<reference evidence="2 3" key="1">
    <citation type="submission" date="2018-07" db="EMBL/GenBank/DDBJ databases">
        <title>The complete nuclear genome of the prasinophyte Chloropicon primus (CCMP1205).</title>
        <authorList>
            <person name="Pombert J.-F."/>
            <person name="Otis C."/>
            <person name="Turmel M."/>
            <person name="Lemieux C."/>
        </authorList>
    </citation>
    <scope>NUCLEOTIDE SEQUENCE [LARGE SCALE GENOMIC DNA]</scope>
    <source>
        <strain evidence="2 3">CCMP1205</strain>
    </source>
</reference>
<dbReference type="STRING" id="1764295.A0A5B8MW95"/>
<keyword evidence="3" id="KW-1185">Reference proteome</keyword>